<dbReference type="Pfam" id="PF08241">
    <property type="entry name" value="Methyltransf_11"/>
    <property type="match status" value="1"/>
</dbReference>
<dbReference type="GO" id="GO:0008757">
    <property type="term" value="F:S-adenosylmethionine-dependent methyltransferase activity"/>
    <property type="evidence" value="ECO:0007669"/>
    <property type="project" value="InterPro"/>
</dbReference>
<dbReference type="AlphaFoldDB" id="H1DKE7"/>
<dbReference type="PANTHER" id="PTHR43861">
    <property type="entry name" value="TRANS-ACONITATE 2-METHYLTRANSFERASE-RELATED"/>
    <property type="match status" value="1"/>
</dbReference>
<dbReference type="Gene3D" id="3.40.50.150">
    <property type="entry name" value="Vaccinia Virus protein VP39"/>
    <property type="match status" value="1"/>
</dbReference>
<protein>
    <recommendedName>
        <fullName evidence="1">Methyltransferase type 11 domain-containing protein</fullName>
    </recommendedName>
</protein>
<dbReference type="HOGENOM" id="CLU_1048434_0_0_10"/>
<feature type="domain" description="Methyltransferase type 11" evidence="1">
    <location>
        <begin position="40"/>
        <end position="135"/>
    </location>
</feature>
<dbReference type="SUPFAM" id="SSF53335">
    <property type="entry name" value="S-adenosyl-L-methionine-dependent methyltransferases"/>
    <property type="match status" value="1"/>
</dbReference>
<dbReference type="eggNOG" id="COG2227">
    <property type="taxonomic scope" value="Bacteria"/>
</dbReference>
<sequence>MQERHVDGERYFKELAYSTEKYLLPFMEGVRKVVPGMKVLEIGCGVGGNLLPFVERGCRVTGVDLGKERIAQAARLLDPARYPGVELIAADIFTVAHLKGSFDLILVHDVIEHIPDKVRFFELIKEFLRPGGIIFLGFPAWHMPFGGHQQICKSRFLSHLPFFHLLPRFLYKGILKAGGEERGTVEELLSIKSCGITIESCEKFLKRYHYKIERRKFYFINPHYEIKFGLKPRKLTPWIGRIPYVRNFFCTSCFFIVSDDRS</sequence>
<dbReference type="InterPro" id="IPR013216">
    <property type="entry name" value="Methyltransf_11"/>
</dbReference>
<accession>H1DKE7</accession>
<dbReference type="Proteomes" id="UP000004892">
    <property type="component" value="Unassembled WGS sequence"/>
</dbReference>
<name>H1DKE7_9BACT</name>
<reference evidence="2 3" key="1">
    <citation type="submission" date="2012-01" db="EMBL/GenBank/DDBJ databases">
        <title>The Genome Sequence of Odoribacter laneus YIT 12061.</title>
        <authorList>
            <consortium name="The Broad Institute Genome Sequencing Platform"/>
            <person name="Earl A."/>
            <person name="Ward D."/>
            <person name="Feldgarden M."/>
            <person name="Gevers D."/>
            <person name="Morotomi M."/>
            <person name="Young S.K."/>
            <person name="Zeng Q."/>
            <person name="Gargeya S."/>
            <person name="Fitzgerald M."/>
            <person name="Haas B."/>
            <person name="Abouelleil A."/>
            <person name="Alvarado L."/>
            <person name="Arachchi H.M."/>
            <person name="Berlin A."/>
            <person name="Chapman S.B."/>
            <person name="Gearin G."/>
            <person name="Goldberg J."/>
            <person name="Griggs A."/>
            <person name="Gujja S."/>
            <person name="Hansen M."/>
            <person name="Heiman D."/>
            <person name="Howarth C."/>
            <person name="Larimer J."/>
            <person name="Lui A."/>
            <person name="MacDonald P.J.P."/>
            <person name="McCowen C."/>
            <person name="Montmayeur A."/>
            <person name="Murphy C."/>
            <person name="Neiman D."/>
            <person name="Pearson M."/>
            <person name="Priest M."/>
            <person name="Roberts A."/>
            <person name="Saif S."/>
            <person name="Shea T."/>
            <person name="Sisk P."/>
            <person name="Stolte C."/>
            <person name="Sykes S."/>
            <person name="Wortman J."/>
            <person name="Nusbaum C."/>
            <person name="Birren B."/>
        </authorList>
    </citation>
    <scope>NUCLEOTIDE SEQUENCE [LARGE SCALE GENOMIC DNA]</scope>
    <source>
        <strain evidence="2 3">YIT 12061</strain>
    </source>
</reference>
<proteinExistence type="predicted"/>
<evidence type="ECO:0000313" key="3">
    <source>
        <dbReference type="Proteomes" id="UP000004892"/>
    </source>
</evidence>
<dbReference type="STRING" id="742817.HMPREF9449_02733"/>
<dbReference type="InterPro" id="IPR029063">
    <property type="entry name" value="SAM-dependent_MTases_sf"/>
</dbReference>
<dbReference type="GeneID" id="98070262"/>
<dbReference type="RefSeq" id="WP_009137877.1">
    <property type="nucleotide sequence ID" value="NZ_JH594597.1"/>
</dbReference>
<evidence type="ECO:0000313" key="2">
    <source>
        <dbReference type="EMBL" id="EHP45761.1"/>
    </source>
</evidence>
<keyword evidence="3" id="KW-1185">Reference proteome</keyword>
<evidence type="ECO:0000259" key="1">
    <source>
        <dbReference type="Pfam" id="PF08241"/>
    </source>
</evidence>
<dbReference type="PATRIC" id="fig|742817.3.peg.2926"/>
<organism evidence="2 3">
    <name type="scientific">Odoribacter laneus YIT 12061</name>
    <dbReference type="NCBI Taxonomy" id="742817"/>
    <lineage>
        <taxon>Bacteria</taxon>
        <taxon>Pseudomonadati</taxon>
        <taxon>Bacteroidota</taxon>
        <taxon>Bacteroidia</taxon>
        <taxon>Bacteroidales</taxon>
        <taxon>Odoribacteraceae</taxon>
        <taxon>Odoribacter</taxon>
    </lineage>
</organism>
<dbReference type="EMBL" id="ADMC01000028">
    <property type="protein sequence ID" value="EHP45761.1"/>
    <property type="molecule type" value="Genomic_DNA"/>
</dbReference>
<dbReference type="CDD" id="cd02440">
    <property type="entry name" value="AdoMet_MTases"/>
    <property type="match status" value="1"/>
</dbReference>
<comment type="caution">
    <text evidence="2">The sequence shown here is derived from an EMBL/GenBank/DDBJ whole genome shotgun (WGS) entry which is preliminary data.</text>
</comment>
<gene>
    <name evidence="2" type="ORF">HMPREF9449_02733</name>
</gene>